<feature type="region of interest" description="Disordered" evidence="2">
    <location>
        <begin position="119"/>
        <end position="153"/>
    </location>
</feature>
<evidence type="ECO:0000256" key="1">
    <source>
        <dbReference type="PROSITE-ProRule" id="PRU00042"/>
    </source>
</evidence>
<dbReference type="PROSITE" id="PS50157">
    <property type="entry name" value="ZINC_FINGER_C2H2_2"/>
    <property type="match status" value="1"/>
</dbReference>
<dbReference type="GO" id="GO:0008270">
    <property type="term" value="F:zinc ion binding"/>
    <property type="evidence" value="ECO:0007669"/>
    <property type="project" value="UniProtKB-KW"/>
</dbReference>
<name>A0ABD2XL02_9HYME</name>
<keyword evidence="5" id="KW-1185">Reference proteome</keyword>
<protein>
    <recommendedName>
        <fullName evidence="3">C2H2-type domain-containing protein</fullName>
    </recommendedName>
</protein>
<keyword evidence="1" id="KW-0479">Metal-binding</keyword>
<dbReference type="SUPFAM" id="SSF57667">
    <property type="entry name" value="beta-beta-alpha zinc fingers"/>
    <property type="match status" value="1"/>
</dbReference>
<dbReference type="Gene3D" id="3.30.160.60">
    <property type="entry name" value="Classic Zinc Finger"/>
    <property type="match status" value="1"/>
</dbReference>
<evidence type="ECO:0000313" key="5">
    <source>
        <dbReference type="Proteomes" id="UP001627154"/>
    </source>
</evidence>
<dbReference type="InterPro" id="IPR036236">
    <property type="entry name" value="Znf_C2H2_sf"/>
</dbReference>
<evidence type="ECO:0000259" key="3">
    <source>
        <dbReference type="PROSITE" id="PS50157"/>
    </source>
</evidence>
<organism evidence="4 5">
    <name type="scientific">Trichogramma kaykai</name>
    <dbReference type="NCBI Taxonomy" id="54128"/>
    <lineage>
        <taxon>Eukaryota</taxon>
        <taxon>Metazoa</taxon>
        <taxon>Ecdysozoa</taxon>
        <taxon>Arthropoda</taxon>
        <taxon>Hexapoda</taxon>
        <taxon>Insecta</taxon>
        <taxon>Pterygota</taxon>
        <taxon>Neoptera</taxon>
        <taxon>Endopterygota</taxon>
        <taxon>Hymenoptera</taxon>
        <taxon>Apocrita</taxon>
        <taxon>Proctotrupomorpha</taxon>
        <taxon>Chalcidoidea</taxon>
        <taxon>Trichogrammatidae</taxon>
        <taxon>Trichogramma</taxon>
    </lineage>
</organism>
<dbReference type="AlphaFoldDB" id="A0ABD2XL02"/>
<comment type="caution">
    <text evidence="4">The sequence shown here is derived from an EMBL/GenBank/DDBJ whole genome shotgun (WGS) entry which is preliminary data.</text>
</comment>
<proteinExistence type="predicted"/>
<evidence type="ECO:0000313" key="4">
    <source>
        <dbReference type="EMBL" id="KAL3405401.1"/>
    </source>
</evidence>
<accession>A0ABD2XL02</accession>
<gene>
    <name evidence="4" type="ORF">TKK_002414</name>
</gene>
<feature type="compositionally biased region" description="Polar residues" evidence="2">
    <location>
        <begin position="134"/>
        <end position="148"/>
    </location>
</feature>
<keyword evidence="1" id="KW-0863">Zinc-finger</keyword>
<sequence>MANYDQQVYCRLNVFDEFLGDEQLLEQVIQPREFEAASGETVPQKSNSNELIPLKNIDNIWNKYDLFKTDMFVEQEYEVIDPNLFKRAPYHDKSSSINCQSTSQDEQKEYQYDELNLTADDPQNKSNLDEAAVETQNEENWINETNQIEPRAKKPRTVLNQLQLKIIQKREIKTNVNVSRREEAAEAYFICDGCNKTFQHKTSLTRHKKNSCPPARKRN</sequence>
<reference evidence="4 5" key="1">
    <citation type="journal article" date="2024" name="bioRxiv">
        <title>A reference genome for Trichogramma kaykai: A tiny desert-dwelling parasitoid wasp with competing sex-ratio distorters.</title>
        <authorList>
            <person name="Culotta J."/>
            <person name="Lindsey A.R."/>
        </authorList>
    </citation>
    <scope>NUCLEOTIDE SEQUENCE [LARGE SCALE GENOMIC DNA]</scope>
    <source>
        <strain evidence="4 5">KSX58</strain>
    </source>
</reference>
<keyword evidence="1" id="KW-0862">Zinc</keyword>
<evidence type="ECO:0000256" key="2">
    <source>
        <dbReference type="SAM" id="MobiDB-lite"/>
    </source>
</evidence>
<dbReference type="EMBL" id="JBJJXI010000021">
    <property type="protein sequence ID" value="KAL3405401.1"/>
    <property type="molecule type" value="Genomic_DNA"/>
</dbReference>
<dbReference type="Proteomes" id="UP001627154">
    <property type="component" value="Unassembled WGS sequence"/>
</dbReference>
<dbReference type="InterPro" id="IPR013087">
    <property type="entry name" value="Znf_C2H2_type"/>
</dbReference>
<feature type="domain" description="C2H2-type" evidence="3">
    <location>
        <begin position="189"/>
        <end position="209"/>
    </location>
</feature>